<dbReference type="PANTHER" id="PTHR43265">
    <property type="entry name" value="ESTERASE ESTD"/>
    <property type="match status" value="1"/>
</dbReference>
<keyword evidence="2" id="KW-0378">Hydrolase</keyword>
<protein>
    <submittedName>
        <fullName evidence="2">Alpha/beta fold hydrolase</fullName>
    </submittedName>
</protein>
<sequence>MRVPEWRLMELLDIEHRGRVLRGALHTPQTTPAPAVVLCHGFGGNRAEFGYAFVRLAERLARRGIAAYRFDFAGCGDSDGEFADLTVSDQVEQAVAVLDAVGAHPAVDPARVSLMGMSLGGLTASLAAVRRPVRALALWAPAAAAAAMGEEGAARRAAAIEANGYDDFGGLPVYRAFAEDAAAIDPFADAAGHTGPVQLVVGSNDFVLPPDLIEEYRRLYGDRLDLHVIDEVGHGFETVPAREHLLDLTEAFLAKHV</sequence>
<evidence type="ECO:0000313" key="3">
    <source>
        <dbReference type="Proteomes" id="UP000477750"/>
    </source>
</evidence>
<dbReference type="InterPro" id="IPR053145">
    <property type="entry name" value="AB_hydrolase_Est10"/>
</dbReference>
<evidence type="ECO:0000313" key="2">
    <source>
        <dbReference type="EMBL" id="MQM28223.1"/>
    </source>
</evidence>
<dbReference type="AlphaFoldDB" id="A0A6L5GFP2"/>
<accession>A0A6L5GFP2</accession>
<dbReference type="InterPro" id="IPR000073">
    <property type="entry name" value="AB_hydrolase_1"/>
</dbReference>
<name>A0A6L5GFP2_9ACTN</name>
<dbReference type="Gene3D" id="3.40.50.1820">
    <property type="entry name" value="alpha/beta hydrolase"/>
    <property type="match status" value="1"/>
</dbReference>
<feature type="domain" description="AB hydrolase-1" evidence="1">
    <location>
        <begin position="36"/>
        <end position="236"/>
    </location>
</feature>
<gene>
    <name evidence="2" type="ORF">GFD30_22045</name>
</gene>
<proteinExistence type="predicted"/>
<dbReference type="GO" id="GO:0052689">
    <property type="term" value="F:carboxylic ester hydrolase activity"/>
    <property type="evidence" value="ECO:0007669"/>
    <property type="project" value="TreeGrafter"/>
</dbReference>
<dbReference type="InterPro" id="IPR029058">
    <property type="entry name" value="AB_hydrolase_fold"/>
</dbReference>
<organism evidence="2 3">
    <name type="scientific">Glycomyces albidus</name>
    <dbReference type="NCBI Taxonomy" id="2656774"/>
    <lineage>
        <taxon>Bacteria</taxon>
        <taxon>Bacillati</taxon>
        <taxon>Actinomycetota</taxon>
        <taxon>Actinomycetes</taxon>
        <taxon>Glycomycetales</taxon>
        <taxon>Glycomycetaceae</taxon>
        <taxon>Glycomyces</taxon>
    </lineage>
</organism>
<dbReference type="PANTHER" id="PTHR43265:SF1">
    <property type="entry name" value="ESTERASE ESTD"/>
    <property type="match status" value="1"/>
</dbReference>
<dbReference type="Pfam" id="PF12697">
    <property type="entry name" value="Abhydrolase_6"/>
    <property type="match status" value="1"/>
</dbReference>
<evidence type="ECO:0000259" key="1">
    <source>
        <dbReference type="Pfam" id="PF12697"/>
    </source>
</evidence>
<reference evidence="2 3" key="1">
    <citation type="submission" date="2019-10" db="EMBL/GenBank/DDBJ databases">
        <title>Glycomyces albidus sp. nov., a novel actinomycete isolated from rhizosphere soil of wheat (Triticum aestivum L.).</title>
        <authorList>
            <person name="Qian L."/>
        </authorList>
    </citation>
    <scope>NUCLEOTIDE SEQUENCE [LARGE SCALE GENOMIC DNA]</scope>
    <source>
        <strain evidence="2 3">NEAU-7082</strain>
    </source>
</reference>
<dbReference type="EMBL" id="WIAO01000038">
    <property type="protein sequence ID" value="MQM28223.1"/>
    <property type="molecule type" value="Genomic_DNA"/>
</dbReference>
<comment type="caution">
    <text evidence="2">The sequence shown here is derived from an EMBL/GenBank/DDBJ whole genome shotgun (WGS) entry which is preliminary data.</text>
</comment>
<keyword evidence="3" id="KW-1185">Reference proteome</keyword>
<dbReference type="Proteomes" id="UP000477750">
    <property type="component" value="Unassembled WGS sequence"/>
</dbReference>
<dbReference type="SUPFAM" id="SSF53474">
    <property type="entry name" value="alpha/beta-Hydrolases"/>
    <property type="match status" value="1"/>
</dbReference>